<accession>A0A0B2VAY6</accession>
<dbReference type="AlphaFoldDB" id="A0A0B2VAY6"/>
<organism evidence="1 2">
    <name type="scientific">Toxocara canis</name>
    <name type="common">Canine roundworm</name>
    <dbReference type="NCBI Taxonomy" id="6265"/>
    <lineage>
        <taxon>Eukaryota</taxon>
        <taxon>Metazoa</taxon>
        <taxon>Ecdysozoa</taxon>
        <taxon>Nematoda</taxon>
        <taxon>Chromadorea</taxon>
        <taxon>Rhabditida</taxon>
        <taxon>Spirurina</taxon>
        <taxon>Ascaridomorpha</taxon>
        <taxon>Ascaridoidea</taxon>
        <taxon>Toxocaridae</taxon>
        <taxon>Toxocara</taxon>
    </lineage>
</organism>
<comment type="caution">
    <text evidence="1">The sequence shown here is derived from an EMBL/GenBank/DDBJ whole genome shotgun (WGS) entry which is preliminary data.</text>
</comment>
<evidence type="ECO:0000313" key="2">
    <source>
        <dbReference type="Proteomes" id="UP000031036"/>
    </source>
</evidence>
<dbReference type="EMBL" id="JPKZ01002155">
    <property type="protein sequence ID" value="KHN78145.1"/>
    <property type="molecule type" value="Genomic_DNA"/>
</dbReference>
<keyword evidence="2" id="KW-1185">Reference proteome</keyword>
<protein>
    <submittedName>
        <fullName evidence="1">Uncharacterized protein</fullName>
    </submittedName>
</protein>
<name>A0A0B2VAY6_TOXCA</name>
<reference evidence="1 2" key="1">
    <citation type="submission" date="2014-11" db="EMBL/GenBank/DDBJ databases">
        <title>Genetic blueprint of the zoonotic pathogen Toxocara canis.</title>
        <authorList>
            <person name="Zhu X.-Q."/>
            <person name="Korhonen P.K."/>
            <person name="Cai H."/>
            <person name="Young N.D."/>
            <person name="Nejsum P."/>
            <person name="von Samson-Himmelstjerna G."/>
            <person name="Boag P.R."/>
            <person name="Tan P."/>
            <person name="Li Q."/>
            <person name="Min J."/>
            <person name="Yang Y."/>
            <person name="Wang X."/>
            <person name="Fang X."/>
            <person name="Hall R.S."/>
            <person name="Hofmann A."/>
            <person name="Sternberg P.W."/>
            <person name="Jex A.R."/>
            <person name="Gasser R.B."/>
        </authorList>
    </citation>
    <scope>NUCLEOTIDE SEQUENCE [LARGE SCALE GENOMIC DNA]</scope>
    <source>
        <strain evidence="1">PN_DK_2014</strain>
    </source>
</reference>
<evidence type="ECO:0000313" key="1">
    <source>
        <dbReference type="EMBL" id="KHN78145.1"/>
    </source>
</evidence>
<proteinExistence type="predicted"/>
<dbReference type="Proteomes" id="UP000031036">
    <property type="component" value="Unassembled WGS sequence"/>
</dbReference>
<gene>
    <name evidence="1" type="ORF">Tcan_00260</name>
</gene>
<sequence length="99" mass="11468">MVRFCVSFTGRFERFYLGCIWHVNKCVPLWIELYGIFITGTFRIKLFKGTLTIRILVVCVFVGAGNGQGAVLYVGSFGYEFKIVRERHAFHPSVDRQPW</sequence>